<proteinExistence type="predicted"/>
<keyword evidence="2" id="KW-1185">Reference proteome</keyword>
<evidence type="ECO:0000313" key="1">
    <source>
        <dbReference type="EMBL" id="GAA4261296.1"/>
    </source>
</evidence>
<dbReference type="EMBL" id="BAABAT010000045">
    <property type="protein sequence ID" value="GAA4261296.1"/>
    <property type="molecule type" value="Genomic_DNA"/>
</dbReference>
<protein>
    <submittedName>
        <fullName evidence="1">Uncharacterized protein</fullName>
    </submittedName>
</protein>
<dbReference type="Proteomes" id="UP001500620">
    <property type="component" value="Unassembled WGS sequence"/>
</dbReference>
<accession>A0ABP8DPQ2</accession>
<organism evidence="1 2">
    <name type="scientific">Dactylosporangium darangshiense</name>
    <dbReference type="NCBI Taxonomy" id="579108"/>
    <lineage>
        <taxon>Bacteria</taxon>
        <taxon>Bacillati</taxon>
        <taxon>Actinomycetota</taxon>
        <taxon>Actinomycetes</taxon>
        <taxon>Micromonosporales</taxon>
        <taxon>Micromonosporaceae</taxon>
        <taxon>Dactylosporangium</taxon>
    </lineage>
</organism>
<gene>
    <name evidence="1" type="ORF">GCM10022255_093370</name>
</gene>
<evidence type="ECO:0000313" key="2">
    <source>
        <dbReference type="Proteomes" id="UP001500620"/>
    </source>
</evidence>
<name>A0ABP8DPQ2_9ACTN</name>
<comment type="caution">
    <text evidence="1">The sequence shown here is derived from an EMBL/GenBank/DDBJ whole genome shotgun (WGS) entry which is preliminary data.</text>
</comment>
<sequence>MEPVSIDTPREAPTPVARLDMRPIDVEALLGLEFVAVANDLAPATLALGRMTGGTLVGFAHLDHGPERGVDVVQFGERRPRDVLTELLYDTGITHDTVTWTALGPREDDRMWARSMSEARLYILLRTPSDQGSDDEVLEAVVTSQVGPDRVMRYGDIELWVPPERIPPGMAPLGSANYSYPDDPPSTIFDAANWFMISQTAGLQVKMLLEEHQPPYAAWAYHDVLRYLQRAAAAAEEALKFIPPGADEVPVTACWTADGLDTYRRHADKLRRDNLERNAESCRVAAGEWRRTVGPIIQD</sequence>
<reference evidence="2" key="1">
    <citation type="journal article" date="2019" name="Int. J. Syst. Evol. Microbiol.">
        <title>The Global Catalogue of Microorganisms (GCM) 10K type strain sequencing project: providing services to taxonomists for standard genome sequencing and annotation.</title>
        <authorList>
            <consortium name="The Broad Institute Genomics Platform"/>
            <consortium name="The Broad Institute Genome Sequencing Center for Infectious Disease"/>
            <person name="Wu L."/>
            <person name="Ma J."/>
        </authorList>
    </citation>
    <scope>NUCLEOTIDE SEQUENCE [LARGE SCALE GENOMIC DNA]</scope>
    <source>
        <strain evidence="2">JCM 17441</strain>
    </source>
</reference>